<keyword evidence="2" id="KW-1185">Reference proteome</keyword>
<protein>
    <recommendedName>
        <fullName evidence="3">Glycosyltransferase family 2 protein</fullName>
    </recommendedName>
</protein>
<dbReference type="AlphaFoldDB" id="A0A3D8M681"/>
<dbReference type="SUPFAM" id="SSF53448">
    <property type="entry name" value="Nucleotide-diphospho-sugar transferases"/>
    <property type="match status" value="1"/>
</dbReference>
<accession>A0A3D8M681</accession>
<evidence type="ECO:0000313" key="2">
    <source>
        <dbReference type="Proteomes" id="UP000256561"/>
    </source>
</evidence>
<gene>
    <name evidence="1" type="ORF">DXV75_10520</name>
</gene>
<proteinExistence type="predicted"/>
<name>A0A3D8M681_9ALTE</name>
<dbReference type="EMBL" id="QRHA01000007">
    <property type="protein sequence ID" value="RDV25055.1"/>
    <property type="molecule type" value="Genomic_DNA"/>
</dbReference>
<evidence type="ECO:0000313" key="1">
    <source>
        <dbReference type="EMBL" id="RDV25055.1"/>
    </source>
</evidence>
<sequence>MNKQPSIAIIIVSRNRPDLVERSVAQFEQDSYPNKDILIVECGTEPQNLTAHSTVLYSDDDFKGKCFGHNVGLDYLNLQREYDYYLFCMNDVFINDKTDFLAELVSVMQQNPELGVVSPTEKGAKYPGAEPQSVGVRPVTTSDYLFLFMRGEVVRKYGFLNAQFKYCWGAIHEYSYKLYSDGWYLAYYDHLDYLHLGGTTYGNKATKTISREDYLVNAKRFAYQYFVDTYGEDWDTRFWQTASRIRNIEHNTYQAHRAYWASAL</sequence>
<dbReference type="InterPro" id="IPR029044">
    <property type="entry name" value="Nucleotide-diphossugar_trans"/>
</dbReference>
<evidence type="ECO:0008006" key="3">
    <source>
        <dbReference type="Google" id="ProtNLM"/>
    </source>
</evidence>
<comment type="caution">
    <text evidence="1">The sequence shown here is derived from an EMBL/GenBank/DDBJ whole genome shotgun (WGS) entry which is preliminary data.</text>
</comment>
<dbReference type="Proteomes" id="UP000256561">
    <property type="component" value="Unassembled WGS sequence"/>
</dbReference>
<dbReference type="Gene3D" id="3.90.550.10">
    <property type="entry name" value="Spore Coat Polysaccharide Biosynthesis Protein SpsA, Chain A"/>
    <property type="match status" value="1"/>
</dbReference>
<reference evidence="2" key="1">
    <citation type="submission" date="2018-08" db="EMBL/GenBank/DDBJ databases">
        <authorList>
            <person name="Zhang J."/>
            <person name="Du Z.-J."/>
        </authorList>
    </citation>
    <scope>NUCLEOTIDE SEQUENCE [LARGE SCALE GENOMIC DNA]</scope>
    <source>
        <strain evidence="2">KCTC 52655</strain>
    </source>
</reference>
<organism evidence="1 2">
    <name type="scientific">Alteromonas aestuariivivens</name>
    <dbReference type="NCBI Taxonomy" id="1938339"/>
    <lineage>
        <taxon>Bacteria</taxon>
        <taxon>Pseudomonadati</taxon>
        <taxon>Pseudomonadota</taxon>
        <taxon>Gammaproteobacteria</taxon>
        <taxon>Alteromonadales</taxon>
        <taxon>Alteromonadaceae</taxon>
        <taxon>Alteromonas/Salinimonas group</taxon>
        <taxon>Alteromonas</taxon>
    </lineage>
</organism>